<sequence length="212" mass="22983">MKNNVLVATCLTLIFGFATLAGCSSGPEVKSVKKASGVSEAPAHLLVLAISSSEENRAVMESALVSQLRNSDFKATGYGPSPALQWQDPQQLRQQVEERLQIEDADGVLTVSLVRKNRQVEHIPHHVVFNPVTVSYGPLASATYMEAIPVPDSYKETTAYILRTTLFDAASGDSIWQMFSSTVDPKSLGTAAKAYARVVAREINNSFDGSRH</sequence>
<dbReference type="AlphaFoldDB" id="A0A7Y0RBE9"/>
<evidence type="ECO:0000256" key="1">
    <source>
        <dbReference type="SAM" id="SignalP"/>
    </source>
</evidence>
<proteinExistence type="predicted"/>
<reference evidence="2 3" key="1">
    <citation type="submission" date="2020-04" db="EMBL/GenBank/DDBJ databases">
        <title>Marinobacter oceani sp. nov., isolated from marine solar saltern.</title>
        <authorList>
            <person name="Chen X.-Y."/>
        </authorList>
    </citation>
    <scope>NUCLEOTIDE SEQUENCE [LARGE SCALE GENOMIC DNA]</scope>
    <source>
        <strain evidence="2 3">W62</strain>
    </source>
</reference>
<dbReference type="PROSITE" id="PS51257">
    <property type="entry name" value="PROKAR_LIPOPROTEIN"/>
    <property type="match status" value="1"/>
</dbReference>
<keyword evidence="3" id="KW-1185">Reference proteome</keyword>
<accession>A0A7Y0RBE9</accession>
<protein>
    <recommendedName>
        <fullName evidence="4">DUF4136 domain-containing protein</fullName>
    </recommendedName>
</protein>
<feature type="signal peptide" evidence="1">
    <location>
        <begin position="1"/>
        <end position="21"/>
    </location>
</feature>
<evidence type="ECO:0000313" key="3">
    <source>
        <dbReference type="Proteomes" id="UP000567186"/>
    </source>
</evidence>
<comment type="caution">
    <text evidence="2">The sequence shown here is derived from an EMBL/GenBank/DDBJ whole genome shotgun (WGS) entry which is preliminary data.</text>
</comment>
<name>A0A7Y0RBE9_9GAMM</name>
<dbReference type="OrthoDB" id="6367888at2"/>
<keyword evidence="1" id="KW-0732">Signal</keyword>
<dbReference type="RefSeq" id="WP_135954460.1">
    <property type="nucleotide sequence ID" value="NZ_JABCKY010000001.1"/>
</dbReference>
<feature type="chain" id="PRO_5031079494" description="DUF4136 domain-containing protein" evidence="1">
    <location>
        <begin position="22"/>
        <end position="212"/>
    </location>
</feature>
<evidence type="ECO:0008006" key="4">
    <source>
        <dbReference type="Google" id="ProtNLM"/>
    </source>
</evidence>
<organism evidence="2 3">
    <name type="scientific">Marinobacter orientalis</name>
    <dbReference type="NCBI Taxonomy" id="1928859"/>
    <lineage>
        <taxon>Bacteria</taxon>
        <taxon>Pseudomonadati</taxon>
        <taxon>Pseudomonadota</taxon>
        <taxon>Gammaproteobacteria</taxon>
        <taxon>Pseudomonadales</taxon>
        <taxon>Marinobacteraceae</taxon>
        <taxon>Marinobacter</taxon>
    </lineage>
</organism>
<gene>
    <name evidence="2" type="ORF">HIU99_05860</name>
</gene>
<dbReference type="Proteomes" id="UP000567186">
    <property type="component" value="Unassembled WGS sequence"/>
</dbReference>
<dbReference type="EMBL" id="JABCKY010000001">
    <property type="protein sequence ID" value="NMT63122.1"/>
    <property type="molecule type" value="Genomic_DNA"/>
</dbReference>
<evidence type="ECO:0000313" key="2">
    <source>
        <dbReference type="EMBL" id="NMT63122.1"/>
    </source>
</evidence>